<name>A0A3P1VCT5_9STRE</name>
<sequence>MNSMILFGAFCAAAYVLQILLGLKQLKNFNVTYVQLRKLGRVAIGRRSGKIQSGTIVLFALDREGKVLAAKKMQGVTILARFKDMPAYIGQDIHYLDCYNPLVRQENKLLQIAIEDAREVFLRVEAGNYQDVPKYGSALDVTTNAKYLLSRFKYHFKKS</sequence>
<reference evidence="1 2" key="1">
    <citation type="submission" date="2018-11" db="EMBL/GenBank/DDBJ databases">
        <title>Genomes From Bacteria Associated with the Canine Oral Cavity: a Test Case for Automated Genome-Based Taxonomic Assignment.</title>
        <authorList>
            <person name="Coil D.A."/>
            <person name="Jospin G."/>
            <person name="Darling A.E."/>
            <person name="Wallis C."/>
            <person name="Davis I.J."/>
            <person name="Harris S."/>
            <person name="Eisen J.A."/>
            <person name="Holcombe L.J."/>
            <person name="O'Flynn C."/>
        </authorList>
    </citation>
    <scope>NUCLEOTIDE SEQUENCE [LARGE SCALE GENOMIC DNA]</scope>
    <source>
        <strain evidence="1 2">OH4621_COT-116</strain>
    </source>
</reference>
<dbReference type="PIRSF" id="PIRSF011474">
    <property type="entry name" value="Glucitol_operon_activator"/>
    <property type="match status" value="1"/>
</dbReference>
<accession>A0A3P1VCT5</accession>
<dbReference type="InterPro" id="IPR009693">
    <property type="entry name" value="Glucitol_operon_activator"/>
</dbReference>
<gene>
    <name evidence="1" type="ORF">EII38_05050</name>
</gene>
<dbReference type="EMBL" id="RQZA01000003">
    <property type="protein sequence ID" value="RRD31588.1"/>
    <property type="molecule type" value="Genomic_DNA"/>
</dbReference>
<evidence type="ECO:0000313" key="2">
    <source>
        <dbReference type="Proteomes" id="UP000281771"/>
    </source>
</evidence>
<dbReference type="Proteomes" id="UP000281771">
    <property type="component" value="Unassembled WGS sequence"/>
</dbReference>
<comment type="caution">
    <text evidence="1">The sequence shown here is derived from an EMBL/GenBank/DDBJ whole genome shotgun (WGS) entry which is preliminary data.</text>
</comment>
<proteinExistence type="predicted"/>
<dbReference type="Pfam" id="PF06923">
    <property type="entry name" value="GutM"/>
    <property type="match status" value="1"/>
</dbReference>
<evidence type="ECO:0000313" key="1">
    <source>
        <dbReference type="EMBL" id="RRD31588.1"/>
    </source>
</evidence>
<dbReference type="RefSeq" id="WP_124776569.1">
    <property type="nucleotide sequence ID" value="NZ_RQZA01000003.1"/>
</dbReference>
<keyword evidence="2" id="KW-1185">Reference proteome</keyword>
<protein>
    <submittedName>
        <fullName evidence="1">Transcriptional regulator</fullName>
    </submittedName>
</protein>
<dbReference type="STRING" id="1123309.GCA_000377005_00751"/>
<dbReference type="AlphaFoldDB" id="A0A3P1VCT5"/>
<organism evidence="1 2">
    <name type="scientific">Streptococcus minor</name>
    <dbReference type="NCBI Taxonomy" id="229549"/>
    <lineage>
        <taxon>Bacteria</taxon>
        <taxon>Bacillati</taxon>
        <taxon>Bacillota</taxon>
        <taxon>Bacilli</taxon>
        <taxon>Lactobacillales</taxon>
        <taxon>Streptococcaceae</taxon>
        <taxon>Streptococcus</taxon>
    </lineage>
</organism>